<protein>
    <submittedName>
        <fullName evidence="1">Uncharacterized protein</fullName>
    </submittedName>
</protein>
<evidence type="ECO:0000313" key="1">
    <source>
        <dbReference type="EMBL" id="MCW7552808.1"/>
    </source>
</evidence>
<name>A0ABT3MUP8_9GAMM</name>
<evidence type="ECO:0000313" key="2">
    <source>
        <dbReference type="EMBL" id="MCW7554503.1"/>
    </source>
</evidence>
<comment type="caution">
    <text evidence="1">The sequence shown here is derived from an EMBL/GenBank/DDBJ whole genome shotgun (WGS) entry which is preliminary data.</text>
</comment>
<proteinExistence type="predicted"/>
<dbReference type="RefSeq" id="WP_262564258.1">
    <property type="nucleotide sequence ID" value="NZ_JAPFCC010000001.1"/>
</dbReference>
<keyword evidence="3" id="KW-1185">Reference proteome</keyword>
<dbReference type="EMBL" id="JAPFCC010000001">
    <property type="protein sequence ID" value="MCW7554503.1"/>
    <property type="molecule type" value="Genomic_DNA"/>
</dbReference>
<dbReference type="EMBL" id="JAPFCC010000001">
    <property type="protein sequence ID" value="MCW7552808.1"/>
    <property type="molecule type" value="Genomic_DNA"/>
</dbReference>
<reference evidence="1 3" key="1">
    <citation type="submission" date="2022-10" db="EMBL/GenBank/DDBJ databases">
        <title>High-quality genome sequences of two octocoral-associated bacteria, Endozoicomonas euniceicola EF212 and Endozoicomonas gorgoniicola PS125.</title>
        <authorList>
            <person name="Chiou Y.-J."/>
            <person name="Chen Y.-H."/>
        </authorList>
    </citation>
    <scope>NUCLEOTIDE SEQUENCE [LARGE SCALE GENOMIC DNA]</scope>
    <source>
        <strain evidence="1 3">PS125</strain>
    </source>
</reference>
<sequence length="48" mass="5705">MGIELRVGFSHADREKVDDKIMDGKSERFLLGWRQVRIDRSTFQNNPR</sequence>
<gene>
    <name evidence="1" type="ORF">NX722_09165</name>
    <name evidence="2" type="ORF">NX722_18120</name>
</gene>
<evidence type="ECO:0000313" key="3">
    <source>
        <dbReference type="Proteomes" id="UP001209854"/>
    </source>
</evidence>
<accession>A0ABT3MUP8</accession>
<organism evidence="1 3">
    <name type="scientific">Endozoicomonas gorgoniicola</name>
    <dbReference type="NCBI Taxonomy" id="1234144"/>
    <lineage>
        <taxon>Bacteria</taxon>
        <taxon>Pseudomonadati</taxon>
        <taxon>Pseudomonadota</taxon>
        <taxon>Gammaproteobacteria</taxon>
        <taxon>Oceanospirillales</taxon>
        <taxon>Endozoicomonadaceae</taxon>
        <taxon>Endozoicomonas</taxon>
    </lineage>
</organism>
<dbReference type="Proteomes" id="UP001209854">
    <property type="component" value="Unassembled WGS sequence"/>
</dbReference>